<dbReference type="EMBL" id="JAKCXM010000660">
    <property type="protein sequence ID" value="KAJ0392337.1"/>
    <property type="molecule type" value="Genomic_DNA"/>
</dbReference>
<gene>
    <name evidence="1" type="ORF">P43SY_007954</name>
</gene>
<reference evidence="1" key="1">
    <citation type="submission" date="2021-12" db="EMBL/GenBank/DDBJ databases">
        <title>Prjna785345.</title>
        <authorList>
            <person name="Rujirawat T."/>
            <person name="Krajaejun T."/>
        </authorList>
    </citation>
    <scope>NUCLEOTIDE SEQUENCE</scope>
    <source>
        <strain evidence="1">Pi057C3</strain>
    </source>
</reference>
<keyword evidence="2" id="KW-1185">Reference proteome</keyword>
<dbReference type="Proteomes" id="UP001209570">
    <property type="component" value="Unassembled WGS sequence"/>
</dbReference>
<comment type="caution">
    <text evidence="1">The sequence shown here is derived from an EMBL/GenBank/DDBJ whole genome shotgun (WGS) entry which is preliminary data.</text>
</comment>
<organism evidence="1 2">
    <name type="scientific">Pythium insidiosum</name>
    <name type="common">Pythiosis disease agent</name>
    <dbReference type="NCBI Taxonomy" id="114742"/>
    <lineage>
        <taxon>Eukaryota</taxon>
        <taxon>Sar</taxon>
        <taxon>Stramenopiles</taxon>
        <taxon>Oomycota</taxon>
        <taxon>Peronosporomycetes</taxon>
        <taxon>Pythiales</taxon>
        <taxon>Pythiaceae</taxon>
        <taxon>Pythium</taxon>
    </lineage>
</organism>
<protein>
    <submittedName>
        <fullName evidence="1">Uncharacterized protein</fullName>
    </submittedName>
</protein>
<dbReference type="AlphaFoldDB" id="A0AAD5LSN4"/>
<accession>A0AAD5LSN4</accession>
<sequence length="131" mass="14954">MKFESGKALVTYVKAYALQTKKEVRVDPKSKGSKTRVILCTEEIYPFKIVAYKSLRLIEAYVEYVRSDFVAKVAELKTWKDAGRIITPRASDAFAQQTQDIGAYKVEKISDDIFHVFRTLVEPQLQAKLTS</sequence>
<evidence type="ECO:0000313" key="2">
    <source>
        <dbReference type="Proteomes" id="UP001209570"/>
    </source>
</evidence>
<proteinExistence type="predicted"/>
<evidence type="ECO:0000313" key="1">
    <source>
        <dbReference type="EMBL" id="KAJ0392337.1"/>
    </source>
</evidence>
<name>A0AAD5LSN4_PYTIN</name>